<dbReference type="Pfam" id="PF00512">
    <property type="entry name" value="HisKA"/>
    <property type="match status" value="1"/>
</dbReference>
<feature type="region of interest" description="Disordered" evidence="5">
    <location>
        <begin position="532"/>
        <end position="553"/>
    </location>
</feature>
<protein>
    <recommendedName>
        <fullName evidence="9">Response regulatory domain-containing protein</fullName>
    </recommendedName>
</protein>
<sequence length="1102" mass="119828">MSDRPNRSVVDYDSEDALRKALMAVKLPDDSPADMQTDDALSAKPSSGNVSEIGGAATMESEHMDWVLPSFDPETTEVQSMKEELHRLQVLKSYLILDADREDAFERLTGLAARFFHVPIALVSLVDLGRQWFMSNRGLGDVRETPRKHAFCAHAILNKHNILIVPDASKDFRFRDNPLVTGPPNIRFYAGAPLISPEGYKLGTFCIIDDKTRMAGLSQDDQASLRDLADMAVKEMVERRTSLKRHQNPAQLIAYTAHDLMTPLTGVQLSLSLLKEDEEMKEKLGGHQQELLSTAANCSDLMIRICQTAIDTLREESAAVPDVPAPIAAKGSVPATKMSELINSLTMIMEPIPKKVPLAISLDSRVPSTIMSDDLKLFRSTLNLISNAIGRTELGVVHLTINIRSSEDKPTIVFECMDTGPDVEVEEYQYLFHPSRTSEGDFRLGLSSVATLINSLDGEYGFRPLGVAEDGTPLPTKQQGSLFWFSVPLYTPESFGVTSDQELPLSVIRKIASNNSVRREEFKQPIIPSIKRTGSRSSMTAKTDSSTQPAFGLTKPFGSSNALGVGNSSSNSLRSVGNRRVRVEVENSFQASAMQNSCFSGVLDPVTQESNQPCVPKNVAMPKPSTLPASSPANQKRKRRALIIEDTLIVRKTLVRALERMGMSVTQAVNGSEGLDRMKAKLFDFVLCDFLMPVMDGIDCVRQYRDWEMKNRPDIKLYIVGISAHADANDGNKGISAGMNEFRPKPVTIPNLKEIQKTKEVSDISKQLDEIEAIEGGLESGGSSASLSVMEQGSQGYSSQINLNVSRGGSGQSLNRLGSGRSPLRGGPSFGLTPSSSALNLTRTAGLNLSRNPSGLNLSRNPSGLNLSRSGSGLNLSGTNSALNLSKNASGMNLGRVASSLGLGTVGSGLNLGRSGSGSGLNLGRSGSSSHFGKRPVPTSLSGQQNHVFNLGSQTKRQKIELPGLDNNGSVSLIATESAALRFSAVQTLEQQSWKVHVVQDGREALKFLKMRNWNAVLIDDNLPVLSGAACVDEFRAWEQQNRVNRQRNLFMVCSSPIPSVLDKSSVVQPPTGFDGVLGRPVVWNELNHMLGMKKYRSMEII</sequence>
<feature type="domain" description="Response regulatory" evidence="7">
    <location>
        <begin position="640"/>
        <end position="760"/>
    </location>
</feature>
<accession>A0A7S2Y7S2</accession>
<dbReference type="Pfam" id="PF01590">
    <property type="entry name" value="GAF"/>
    <property type="match status" value="1"/>
</dbReference>
<keyword evidence="3" id="KW-0418">Kinase</keyword>
<dbReference type="Gene3D" id="1.10.287.130">
    <property type="match status" value="1"/>
</dbReference>
<dbReference type="PROSITE" id="PS50109">
    <property type="entry name" value="HIS_KIN"/>
    <property type="match status" value="1"/>
</dbReference>
<dbReference type="Pfam" id="PF00072">
    <property type="entry name" value="Response_reg"/>
    <property type="match status" value="1"/>
</dbReference>
<dbReference type="SMART" id="SM00065">
    <property type="entry name" value="GAF"/>
    <property type="match status" value="1"/>
</dbReference>
<evidence type="ECO:0000256" key="5">
    <source>
        <dbReference type="SAM" id="MobiDB-lite"/>
    </source>
</evidence>
<dbReference type="InterPro" id="IPR003018">
    <property type="entry name" value="GAF"/>
</dbReference>
<evidence type="ECO:0000256" key="4">
    <source>
        <dbReference type="PROSITE-ProRule" id="PRU00169"/>
    </source>
</evidence>
<dbReference type="PANTHER" id="PTHR43719">
    <property type="entry name" value="TWO-COMPONENT HISTIDINE KINASE"/>
    <property type="match status" value="1"/>
</dbReference>
<evidence type="ECO:0000259" key="7">
    <source>
        <dbReference type="PROSITE" id="PS50110"/>
    </source>
</evidence>
<dbReference type="SUPFAM" id="SSF55874">
    <property type="entry name" value="ATPase domain of HSP90 chaperone/DNA topoisomerase II/histidine kinase"/>
    <property type="match status" value="1"/>
</dbReference>
<feature type="domain" description="Response regulatory" evidence="7">
    <location>
        <begin position="971"/>
        <end position="1095"/>
    </location>
</feature>
<feature type="modified residue" description="4-aspartylphosphate" evidence="4">
    <location>
        <position position="689"/>
    </location>
</feature>
<evidence type="ECO:0000259" key="6">
    <source>
        <dbReference type="PROSITE" id="PS50109"/>
    </source>
</evidence>
<evidence type="ECO:0000256" key="1">
    <source>
        <dbReference type="ARBA" id="ARBA00022553"/>
    </source>
</evidence>
<evidence type="ECO:0008006" key="9">
    <source>
        <dbReference type="Google" id="ProtNLM"/>
    </source>
</evidence>
<dbReference type="SMART" id="SM00448">
    <property type="entry name" value="REC"/>
    <property type="match status" value="1"/>
</dbReference>
<dbReference type="SMART" id="SM00387">
    <property type="entry name" value="HATPase_c"/>
    <property type="match status" value="1"/>
</dbReference>
<dbReference type="GO" id="GO:0000155">
    <property type="term" value="F:phosphorelay sensor kinase activity"/>
    <property type="evidence" value="ECO:0007669"/>
    <property type="project" value="InterPro"/>
</dbReference>
<keyword evidence="1 4" id="KW-0597">Phosphoprotein</keyword>
<evidence type="ECO:0000256" key="2">
    <source>
        <dbReference type="ARBA" id="ARBA00022679"/>
    </source>
</evidence>
<dbReference type="Gene3D" id="3.40.50.2300">
    <property type="match status" value="2"/>
</dbReference>
<dbReference type="SUPFAM" id="SSF52172">
    <property type="entry name" value="CheY-like"/>
    <property type="match status" value="2"/>
</dbReference>
<dbReference type="CDD" id="cd17546">
    <property type="entry name" value="REC_hyHK_CKI1_RcsC-like"/>
    <property type="match status" value="1"/>
</dbReference>
<dbReference type="InterPro" id="IPR011006">
    <property type="entry name" value="CheY-like_superfamily"/>
</dbReference>
<feature type="region of interest" description="Disordered" evidence="5">
    <location>
        <begin position="804"/>
        <end position="837"/>
    </location>
</feature>
<dbReference type="Gene3D" id="3.30.450.40">
    <property type="match status" value="1"/>
</dbReference>
<dbReference type="Gene3D" id="3.30.565.10">
    <property type="entry name" value="Histidine kinase-like ATPase, C-terminal domain"/>
    <property type="match status" value="1"/>
</dbReference>
<evidence type="ECO:0000313" key="8">
    <source>
        <dbReference type="EMBL" id="CAD9958059.1"/>
    </source>
</evidence>
<dbReference type="InterPro" id="IPR050956">
    <property type="entry name" value="2C_system_His_kinase"/>
</dbReference>
<dbReference type="AlphaFoldDB" id="A0A7S2Y7S2"/>
<gene>
    <name evidence="8" type="ORF">APAL1065_LOCUS8557</name>
</gene>
<dbReference type="InterPro" id="IPR005467">
    <property type="entry name" value="His_kinase_dom"/>
</dbReference>
<dbReference type="EMBL" id="HBHT01012784">
    <property type="protein sequence ID" value="CAD9958059.1"/>
    <property type="molecule type" value="Transcribed_RNA"/>
</dbReference>
<name>A0A7S2Y7S2_9STRA</name>
<dbReference type="SUPFAM" id="SSF47384">
    <property type="entry name" value="Homodimeric domain of signal transducing histidine kinase"/>
    <property type="match status" value="1"/>
</dbReference>
<dbReference type="InterPro" id="IPR029016">
    <property type="entry name" value="GAF-like_dom_sf"/>
</dbReference>
<dbReference type="CDD" id="cd00082">
    <property type="entry name" value="HisKA"/>
    <property type="match status" value="1"/>
</dbReference>
<dbReference type="SUPFAM" id="SSF55781">
    <property type="entry name" value="GAF domain-like"/>
    <property type="match status" value="1"/>
</dbReference>
<keyword evidence="2" id="KW-0808">Transferase</keyword>
<dbReference type="PROSITE" id="PS50110">
    <property type="entry name" value="RESPONSE_REGULATORY"/>
    <property type="match status" value="2"/>
</dbReference>
<proteinExistence type="predicted"/>
<feature type="region of interest" description="Disordered" evidence="5">
    <location>
        <begin position="28"/>
        <end position="50"/>
    </location>
</feature>
<dbReference type="InterPro" id="IPR036097">
    <property type="entry name" value="HisK_dim/P_sf"/>
</dbReference>
<dbReference type="InterPro" id="IPR036890">
    <property type="entry name" value="HATPase_C_sf"/>
</dbReference>
<feature type="region of interest" description="Disordered" evidence="5">
    <location>
        <begin position="917"/>
        <end position="945"/>
    </location>
</feature>
<feature type="domain" description="Histidine kinase" evidence="6">
    <location>
        <begin position="255"/>
        <end position="491"/>
    </location>
</feature>
<feature type="modified residue" description="4-aspartylphosphate" evidence="4">
    <location>
        <position position="1020"/>
    </location>
</feature>
<dbReference type="Pfam" id="PF02518">
    <property type="entry name" value="HATPase_c"/>
    <property type="match status" value="1"/>
</dbReference>
<feature type="compositionally biased region" description="Polar residues" evidence="5">
    <location>
        <begin position="535"/>
        <end position="549"/>
    </location>
</feature>
<organism evidence="8">
    <name type="scientific">Entomoneis paludosa</name>
    <dbReference type="NCBI Taxonomy" id="265537"/>
    <lineage>
        <taxon>Eukaryota</taxon>
        <taxon>Sar</taxon>
        <taxon>Stramenopiles</taxon>
        <taxon>Ochrophyta</taxon>
        <taxon>Bacillariophyta</taxon>
        <taxon>Bacillariophyceae</taxon>
        <taxon>Bacillariophycidae</taxon>
        <taxon>Entomoneidaceae</taxon>
        <taxon>Entomoneis</taxon>
    </lineage>
</organism>
<evidence type="ECO:0000256" key="3">
    <source>
        <dbReference type="ARBA" id="ARBA00022777"/>
    </source>
</evidence>
<dbReference type="PANTHER" id="PTHR43719:SF28">
    <property type="entry name" value="PEROXIDE STRESS-ACTIVATED HISTIDINE KINASE MAK1-RELATED"/>
    <property type="match status" value="1"/>
</dbReference>
<dbReference type="InterPro" id="IPR003661">
    <property type="entry name" value="HisK_dim/P_dom"/>
</dbReference>
<reference evidence="8" key="1">
    <citation type="submission" date="2021-01" db="EMBL/GenBank/DDBJ databases">
        <authorList>
            <person name="Corre E."/>
            <person name="Pelletier E."/>
            <person name="Niang G."/>
            <person name="Scheremetjew M."/>
            <person name="Finn R."/>
            <person name="Kale V."/>
            <person name="Holt S."/>
            <person name="Cochrane G."/>
            <person name="Meng A."/>
            <person name="Brown T."/>
            <person name="Cohen L."/>
        </authorList>
    </citation>
    <scope>NUCLEOTIDE SEQUENCE</scope>
    <source>
        <strain evidence="8">CCMP125</strain>
    </source>
</reference>
<dbReference type="InterPro" id="IPR001789">
    <property type="entry name" value="Sig_transdc_resp-reg_receiver"/>
</dbReference>
<dbReference type="InterPro" id="IPR003594">
    <property type="entry name" value="HATPase_dom"/>
</dbReference>
<feature type="compositionally biased region" description="Low complexity" evidence="5">
    <location>
        <begin position="813"/>
        <end position="827"/>
    </location>
</feature>